<protein>
    <submittedName>
        <fullName evidence="2">Uncharacterized protein</fullName>
    </submittedName>
</protein>
<accession>A0A0L6UC31</accession>
<evidence type="ECO:0000256" key="1">
    <source>
        <dbReference type="SAM" id="MobiDB-lite"/>
    </source>
</evidence>
<dbReference type="Proteomes" id="UP000037035">
    <property type="component" value="Unassembled WGS sequence"/>
</dbReference>
<feature type="region of interest" description="Disordered" evidence="1">
    <location>
        <begin position="115"/>
        <end position="134"/>
    </location>
</feature>
<dbReference type="AlphaFoldDB" id="A0A0L6UC31"/>
<evidence type="ECO:0000313" key="3">
    <source>
        <dbReference type="Proteomes" id="UP000037035"/>
    </source>
</evidence>
<gene>
    <name evidence="2" type="ORF">VP01_778g1</name>
</gene>
<comment type="caution">
    <text evidence="2">The sequence shown here is derived from an EMBL/GenBank/DDBJ whole genome shotgun (WGS) entry which is preliminary data.</text>
</comment>
<name>A0A0L6UC31_9BASI</name>
<reference evidence="2 3" key="1">
    <citation type="submission" date="2015-08" db="EMBL/GenBank/DDBJ databases">
        <title>Next Generation Sequencing and Analysis of the Genome of Puccinia sorghi L Schw, the Causal Agent of Maize Common Rust.</title>
        <authorList>
            <person name="Rochi L."/>
            <person name="Burguener G."/>
            <person name="Darino M."/>
            <person name="Turjanski A."/>
            <person name="Kreff E."/>
            <person name="Dieguez M.J."/>
            <person name="Sacco F."/>
        </authorList>
    </citation>
    <scope>NUCLEOTIDE SEQUENCE [LARGE SCALE GENOMIC DNA]</scope>
    <source>
        <strain evidence="2 3">RO10H11247</strain>
    </source>
</reference>
<organism evidence="2 3">
    <name type="scientific">Puccinia sorghi</name>
    <dbReference type="NCBI Taxonomy" id="27349"/>
    <lineage>
        <taxon>Eukaryota</taxon>
        <taxon>Fungi</taxon>
        <taxon>Dikarya</taxon>
        <taxon>Basidiomycota</taxon>
        <taxon>Pucciniomycotina</taxon>
        <taxon>Pucciniomycetes</taxon>
        <taxon>Pucciniales</taxon>
        <taxon>Pucciniaceae</taxon>
        <taxon>Puccinia</taxon>
    </lineage>
</organism>
<dbReference type="EMBL" id="LAVV01013260">
    <property type="protein sequence ID" value="KNZ45812.1"/>
    <property type="molecule type" value="Genomic_DNA"/>
</dbReference>
<sequence>MLYCQELSPVVCNFNFSKDLPNLFENLNAHLANITSVGFQVGITENIHSHKNLLSEKIIQKLPESLLHFKNTLFSKRPLTLDLFKHHIQSKILDSTTKILSHAVACWQLHPEQKHKQQSGKEQAKATVNGKETKNKFSDPSNGCFLGKSKQQAFSAHKRMTMFLGLDRQCKIIESQGLGLPLNVPKIVQPLIISGKLFFKGCVLQRPYLSSEFNSPKCVVMDLPSFPIILWMFWNSHCAWRKYRRIGNVGEAVMRWVSGA</sequence>
<proteinExistence type="predicted"/>
<dbReference type="VEuPathDB" id="FungiDB:VP01_778g1"/>
<evidence type="ECO:0000313" key="2">
    <source>
        <dbReference type="EMBL" id="KNZ45812.1"/>
    </source>
</evidence>
<dbReference type="OrthoDB" id="2504515at2759"/>
<keyword evidence="3" id="KW-1185">Reference proteome</keyword>